<dbReference type="InterPro" id="IPR006059">
    <property type="entry name" value="SBP"/>
</dbReference>
<dbReference type="EMBL" id="FNUC01000004">
    <property type="protein sequence ID" value="SEF18946.1"/>
    <property type="molecule type" value="Genomic_DNA"/>
</dbReference>
<sequence>MTALMSGRTAVRAGVLVVAAALTASACGGDDGGGESGGQVTITIAGPNQWTTEPDSFGPAWEDLVARFEEEEPGINVETNVLPADFGDTLSTQLAAGTAPELIFRSVSHTADQVVALDDYLQQPNPYAEGNERWIDLFNQDYFGPDAVSARNAAGNYEFIPFNLVILGLYYNADALADAGLDGPPESFGELVSACGDLRDAGYDPFAIASGFLYQGWTVQNISSMLMAHYADGWNQYGPDNEPGTSATVSIKSMARAILTGELDPTTIPEVGETLRLTKEFYDECATPNWSGITTGGGFEDLLSGKAAMAYASNFYAPLLDDVDFEWGAMPFPDVTEQDSPLSTGEPARHGANTEGTSYMIPSTTTGEELEAAVKFLQFITSPEGGQPWLDGSGGIPSLEGATPAPGLEPLMTGVWAEPLPVQSLSSLVPKAKFWTPIYDGYLLESTSLEDTLAGLREDWIQWANEQVEDGGWTDDWTQG</sequence>
<feature type="region of interest" description="Disordered" evidence="4">
    <location>
        <begin position="336"/>
        <end position="359"/>
    </location>
</feature>
<evidence type="ECO:0000256" key="3">
    <source>
        <dbReference type="ARBA" id="ARBA00022729"/>
    </source>
</evidence>
<protein>
    <submittedName>
        <fullName evidence="6">Multiple sugar transport system substrate-binding protein</fullName>
    </submittedName>
</protein>
<dbReference type="PROSITE" id="PS01037">
    <property type="entry name" value="SBP_BACTERIAL_1"/>
    <property type="match status" value="1"/>
</dbReference>
<evidence type="ECO:0000313" key="6">
    <source>
        <dbReference type="EMBL" id="SEF18946.1"/>
    </source>
</evidence>
<reference evidence="7" key="1">
    <citation type="submission" date="2016-10" db="EMBL/GenBank/DDBJ databases">
        <authorList>
            <person name="Varghese N."/>
            <person name="Submissions S."/>
        </authorList>
    </citation>
    <scope>NUCLEOTIDE SEQUENCE [LARGE SCALE GENOMIC DNA]</scope>
    <source>
        <strain evidence="7">DSM 45237</strain>
    </source>
</reference>
<dbReference type="InterPro" id="IPR050490">
    <property type="entry name" value="Bact_solute-bd_prot1"/>
</dbReference>
<dbReference type="PANTHER" id="PTHR43649">
    <property type="entry name" value="ARABINOSE-BINDING PROTEIN-RELATED"/>
    <property type="match status" value="1"/>
</dbReference>
<accession>A0A1H5PYR5</accession>
<keyword evidence="3 5" id="KW-0732">Signal</keyword>
<evidence type="ECO:0000256" key="1">
    <source>
        <dbReference type="ARBA" id="ARBA00008520"/>
    </source>
</evidence>
<dbReference type="Proteomes" id="UP000181980">
    <property type="component" value="Unassembled WGS sequence"/>
</dbReference>
<comment type="similarity">
    <text evidence="1">Belongs to the bacterial solute-binding protein 1 family.</text>
</comment>
<evidence type="ECO:0000256" key="2">
    <source>
        <dbReference type="ARBA" id="ARBA00022448"/>
    </source>
</evidence>
<evidence type="ECO:0000256" key="5">
    <source>
        <dbReference type="SAM" id="SignalP"/>
    </source>
</evidence>
<dbReference type="Pfam" id="PF01547">
    <property type="entry name" value="SBP_bac_1"/>
    <property type="match status" value="1"/>
</dbReference>
<dbReference type="OrthoDB" id="358201at2"/>
<dbReference type="InterPro" id="IPR006061">
    <property type="entry name" value="SBP_1_CS"/>
</dbReference>
<feature type="signal peptide" evidence="5">
    <location>
        <begin position="1"/>
        <end position="26"/>
    </location>
</feature>
<dbReference type="STRING" id="561176.SAMN04488561_7017"/>
<organism evidence="6 7">
    <name type="scientific">Jiangella alba</name>
    <dbReference type="NCBI Taxonomy" id="561176"/>
    <lineage>
        <taxon>Bacteria</taxon>
        <taxon>Bacillati</taxon>
        <taxon>Actinomycetota</taxon>
        <taxon>Actinomycetes</taxon>
        <taxon>Jiangellales</taxon>
        <taxon>Jiangellaceae</taxon>
        <taxon>Jiangella</taxon>
    </lineage>
</organism>
<feature type="chain" id="PRO_5039112746" evidence="5">
    <location>
        <begin position="27"/>
        <end position="480"/>
    </location>
</feature>
<dbReference type="GO" id="GO:0055085">
    <property type="term" value="P:transmembrane transport"/>
    <property type="evidence" value="ECO:0007669"/>
    <property type="project" value="InterPro"/>
</dbReference>
<evidence type="ECO:0000313" key="7">
    <source>
        <dbReference type="Proteomes" id="UP000181980"/>
    </source>
</evidence>
<dbReference type="AlphaFoldDB" id="A0A1H5PYR5"/>
<name>A0A1H5PYR5_9ACTN</name>
<dbReference type="PANTHER" id="PTHR43649:SF12">
    <property type="entry name" value="DIACETYLCHITOBIOSE BINDING PROTEIN DASA"/>
    <property type="match status" value="1"/>
</dbReference>
<keyword evidence="6" id="KW-0762">Sugar transport</keyword>
<evidence type="ECO:0000256" key="4">
    <source>
        <dbReference type="SAM" id="MobiDB-lite"/>
    </source>
</evidence>
<gene>
    <name evidence="6" type="ORF">SAMN04488561_7017</name>
</gene>
<keyword evidence="7" id="KW-1185">Reference proteome</keyword>
<proteinExistence type="inferred from homology"/>
<dbReference type="SUPFAM" id="SSF53850">
    <property type="entry name" value="Periplasmic binding protein-like II"/>
    <property type="match status" value="1"/>
</dbReference>
<dbReference type="Gene3D" id="3.40.190.10">
    <property type="entry name" value="Periplasmic binding protein-like II"/>
    <property type="match status" value="1"/>
</dbReference>
<keyword evidence="2" id="KW-0813">Transport</keyword>